<gene>
    <name evidence="1" type="ORF">GCM10009726_33440</name>
</gene>
<evidence type="ECO:0000313" key="2">
    <source>
        <dbReference type="Proteomes" id="UP001501161"/>
    </source>
</evidence>
<evidence type="ECO:0000313" key="1">
    <source>
        <dbReference type="EMBL" id="GAA2114880.1"/>
    </source>
</evidence>
<keyword evidence="2" id="KW-1185">Reference proteome</keyword>
<dbReference type="Proteomes" id="UP001501161">
    <property type="component" value="Unassembled WGS sequence"/>
</dbReference>
<proteinExistence type="predicted"/>
<reference evidence="2" key="1">
    <citation type="journal article" date="2019" name="Int. J. Syst. Evol. Microbiol.">
        <title>The Global Catalogue of Microorganisms (GCM) 10K type strain sequencing project: providing services to taxonomists for standard genome sequencing and annotation.</title>
        <authorList>
            <consortium name="The Broad Institute Genomics Platform"/>
            <consortium name="The Broad Institute Genome Sequencing Center for Infectious Disease"/>
            <person name="Wu L."/>
            <person name="Ma J."/>
        </authorList>
    </citation>
    <scope>NUCLEOTIDE SEQUENCE [LARGE SCALE GENOMIC DNA]</scope>
    <source>
        <strain evidence="2">JCM 13813</strain>
    </source>
</reference>
<accession>A0ABP5JAH7</accession>
<comment type="caution">
    <text evidence="1">The sequence shown here is derived from an EMBL/GenBank/DDBJ whole genome shotgun (WGS) entry which is preliminary data.</text>
</comment>
<sequence length="102" mass="11614">MHAVNESLTAFPALFSLRPVLENLFYCCRMPRQPPFHVWVDLTGRWYVPAPGVLLAWRHSDRRGWEAWVVRVESYSTGTGSEVLMSQSWVSAALVRPAEGEP</sequence>
<protein>
    <submittedName>
        <fullName evidence="1">Uncharacterized protein</fullName>
    </submittedName>
</protein>
<dbReference type="EMBL" id="BAAAMQ010000015">
    <property type="protein sequence ID" value="GAA2114880.1"/>
    <property type="molecule type" value="Genomic_DNA"/>
</dbReference>
<name>A0ABP5JAH7_9ACTN</name>
<organism evidence="1 2">
    <name type="scientific">Nocardioides furvisabuli</name>
    <dbReference type="NCBI Taxonomy" id="375542"/>
    <lineage>
        <taxon>Bacteria</taxon>
        <taxon>Bacillati</taxon>
        <taxon>Actinomycetota</taxon>
        <taxon>Actinomycetes</taxon>
        <taxon>Propionibacteriales</taxon>
        <taxon>Nocardioidaceae</taxon>
        <taxon>Nocardioides</taxon>
    </lineage>
</organism>